<dbReference type="PANTHER" id="PTHR38445:SF9">
    <property type="entry name" value="HTH-TYPE TRANSCRIPTIONAL REPRESSOR YTRA"/>
    <property type="match status" value="1"/>
</dbReference>
<dbReference type="EMBL" id="JAVRHX010000003">
    <property type="protein sequence ID" value="MDT0595744.1"/>
    <property type="molecule type" value="Genomic_DNA"/>
</dbReference>
<dbReference type="SMART" id="SM00345">
    <property type="entry name" value="HTH_GNTR"/>
    <property type="match status" value="1"/>
</dbReference>
<dbReference type="PANTHER" id="PTHR38445">
    <property type="entry name" value="HTH-TYPE TRANSCRIPTIONAL REPRESSOR YTRA"/>
    <property type="match status" value="1"/>
</dbReference>
<organism evidence="5 6">
    <name type="scientific">Glaciecola petra</name>
    <dbReference type="NCBI Taxonomy" id="3075602"/>
    <lineage>
        <taxon>Bacteria</taxon>
        <taxon>Pseudomonadati</taxon>
        <taxon>Pseudomonadota</taxon>
        <taxon>Gammaproteobacteria</taxon>
        <taxon>Alteromonadales</taxon>
        <taxon>Alteromonadaceae</taxon>
        <taxon>Glaciecola</taxon>
    </lineage>
</organism>
<dbReference type="CDD" id="cd07377">
    <property type="entry name" value="WHTH_GntR"/>
    <property type="match status" value="1"/>
</dbReference>
<name>A0ABU2ZVY7_9ALTE</name>
<evidence type="ECO:0000313" key="6">
    <source>
        <dbReference type="Proteomes" id="UP001253545"/>
    </source>
</evidence>
<accession>A0ABU2ZVY7</accession>
<keyword evidence="3" id="KW-0804">Transcription</keyword>
<keyword evidence="2" id="KW-0238">DNA-binding</keyword>
<evidence type="ECO:0000256" key="2">
    <source>
        <dbReference type="ARBA" id="ARBA00023125"/>
    </source>
</evidence>
<protein>
    <submittedName>
        <fullName evidence="5">GntR family transcriptional regulator</fullName>
    </submittedName>
</protein>
<evidence type="ECO:0000313" key="5">
    <source>
        <dbReference type="EMBL" id="MDT0595744.1"/>
    </source>
</evidence>
<proteinExistence type="predicted"/>
<evidence type="ECO:0000256" key="3">
    <source>
        <dbReference type="ARBA" id="ARBA00023163"/>
    </source>
</evidence>
<dbReference type="InterPro" id="IPR000524">
    <property type="entry name" value="Tscrpt_reg_HTH_GntR"/>
</dbReference>
<keyword evidence="1" id="KW-0805">Transcription regulation</keyword>
<dbReference type="RefSeq" id="WP_311369260.1">
    <property type="nucleotide sequence ID" value="NZ_JAVRHX010000003.1"/>
</dbReference>
<comment type="caution">
    <text evidence="5">The sequence shown here is derived from an EMBL/GenBank/DDBJ whole genome shotgun (WGS) entry which is preliminary data.</text>
</comment>
<evidence type="ECO:0000259" key="4">
    <source>
        <dbReference type="PROSITE" id="PS50949"/>
    </source>
</evidence>
<dbReference type="InterPro" id="IPR036388">
    <property type="entry name" value="WH-like_DNA-bd_sf"/>
</dbReference>
<dbReference type="InterPro" id="IPR036390">
    <property type="entry name" value="WH_DNA-bd_sf"/>
</dbReference>
<keyword evidence="6" id="KW-1185">Reference proteome</keyword>
<evidence type="ECO:0000256" key="1">
    <source>
        <dbReference type="ARBA" id="ARBA00023015"/>
    </source>
</evidence>
<sequence length="125" mass="13973">MITIDLDSKEPLFSQLINQIKKAVETKKLSPGDALPSIRQLANELELNSKTVAKAYSLLERDNVIESKGYRGTFVHPQAPKNVQVDINDWLNEQMQLDVARYRKAGATDSEIRIAFTNAVSQTGN</sequence>
<dbReference type="Proteomes" id="UP001253545">
    <property type="component" value="Unassembled WGS sequence"/>
</dbReference>
<gene>
    <name evidence="5" type="ORF">RM552_12870</name>
</gene>
<feature type="domain" description="HTH gntR-type" evidence="4">
    <location>
        <begin position="10"/>
        <end position="78"/>
    </location>
</feature>
<dbReference type="Gene3D" id="1.10.10.10">
    <property type="entry name" value="Winged helix-like DNA-binding domain superfamily/Winged helix DNA-binding domain"/>
    <property type="match status" value="1"/>
</dbReference>
<reference evidence="5 6" key="1">
    <citation type="submission" date="2023-09" db="EMBL/GenBank/DDBJ databases">
        <authorList>
            <person name="Rey-Velasco X."/>
        </authorList>
    </citation>
    <scope>NUCLEOTIDE SEQUENCE [LARGE SCALE GENOMIC DNA]</scope>
    <source>
        <strain evidence="5 6">P117</strain>
    </source>
</reference>
<dbReference type="SUPFAM" id="SSF46785">
    <property type="entry name" value="Winged helix' DNA-binding domain"/>
    <property type="match status" value="1"/>
</dbReference>
<dbReference type="Pfam" id="PF00392">
    <property type="entry name" value="GntR"/>
    <property type="match status" value="1"/>
</dbReference>
<dbReference type="PROSITE" id="PS50949">
    <property type="entry name" value="HTH_GNTR"/>
    <property type="match status" value="1"/>
</dbReference>